<evidence type="ECO:0000313" key="2">
    <source>
        <dbReference type="Proteomes" id="UP000285288"/>
    </source>
</evidence>
<dbReference type="Proteomes" id="UP000285288">
    <property type="component" value="Unassembled WGS sequence"/>
</dbReference>
<dbReference type="AlphaFoldDB" id="A0A413UAA4"/>
<dbReference type="EMBL" id="QSGD01000056">
    <property type="protein sequence ID" value="RHB01694.1"/>
    <property type="molecule type" value="Genomic_DNA"/>
</dbReference>
<dbReference type="RefSeq" id="WP_118012073.1">
    <property type="nucleotide sequence ID" value="NZ_QSGD01000056.1"/>
</dbReference>
<protein>
    <submittedName>
        <fullName evidence="1">Uncharacterized protein</fullName>
    </submittedName>
</protein>
<reference evidence="1 2" key="1">
    <citation type="submission" date="2018-08" db="EMBL/GenBank/DDBJ databases">
        <title>A genome reference for cultivated species of the human gut microbiota.</title>
        <authorList>
            <person name="Zou Y."/>
            <person name="Xue W."/>
            <person name="Luo G."/>
        </authorList>
    </citation>
    <scope>NUCLEOTIDE SEQUENCE [LARGE SCALE GENOMIC DNA]</scope>
    <source>
        <strain evidence="1 2">AM42-13AC</strain>
    </source>
</reference>
<proteinExistence type="predicted"/>
<gene>
    <name evidence="1" type="ORF">DW907_10590</name>
</gene>
<organism evidence="1 2">
    <name type="scientific">Holdemanella biformis</name>
    <dbReference type="NCBI Taxonomy" id="1735"/>
    <lineage>
        <taxon>Bacteria</taxon>
        <taxon>Bacillati</taxon>
        <taxon>Bacillota</taxon>
        <taxon>Erysipelotrichia</taxon>
        <taxon>Erysipelotrichales</taxon>
        <taxon>Erysipelotrichaceae</taxon>
        <taxon>Holdemanella</taxon>
    </lineage>
</organism>
<evidence type="ECO:0000313" key="1">
    <source>
        <dbReference type="EMBL" id="RHB01694.1"/>
    </source>
</evidence>
<accession>A0A413UAA4</accession>
<name>A0A413UAA4_9FIRM</name>
<comment type="caution">
    <text evidence="1">The sequence shown here is derived from an EMBL/GenBank/DDBJ whole genome shotgun (WGS) entry which is preliminary data.</text>
</comment>
<sequence>MEISVKYVYFSNYNDILEIKINSTVSNENFITCILSNNIELIQGELIKKIKMNDRVFSYFYWFHLSNRNSFFSSILKIKLDSGSAYENDEIKYYILYSDDVWEEYIDDYELMEKYFNSVDNQENINNVYNAYIEGLCSNYKIEDPYFILDDELSLEDFSFLYIDDSNDDIVEDDDENEEEFETNTSDYSYYEETNGYDTSWLRITLSDWDLNFTLNNENLYIKLRVMYQGRSGNILDDLQLYVTSTNGNSIQPYGYISDYGEIPRKIDIWSDNEFHNLCLAPVFPIKEDSKYIEPGMRFTFSYKDLRKKYYVRKTFIYNGYIFGDEELFAYPLK</sequence>